<evidence type="ECO:0000313" key="2">
    <source>
        <dbReference type="EMBL" id="KAF2728397.1"/>
    </source>
</evidence>
<feature type="region of interest" description="Disordered" evidence="1">
    <location>
        <begin position="1"/>
        <end position="25"/>
    </location>
</feature>
<dbReference type="Proteomes" id="UP000799444">
    <property type="component" value="Unassembled WGS sequence"/>
</dbReference>
<proteinExistence type="predicted"/>
<dbReference type="EMBL" id="ML996282">
    <property type="protein sequence ID" value="KAF2728397.1"/>
    <property type="molecule type" value="Genomic_DNA"/>
</dbReference>
<sequence>MSHHPHHSHLGHHLPPSHHHSSLPSNGPPLILIDIDRQSGSIAAQLREIHHLRRVSNHMTSKRDQLANDGIHSYIYASIKVIKEDIAGLRKNVSNITEDDCKKGLMAHRCPPEMLQKELKTFTADLKERANKFDQKLKEMEKEI</sequence>
<feature type="compositionally biased region" description="Basic residues" evidence="1">
    <location>
        <begin position="1"/>
        <end position="21"/>
    </location>
</feature>
<dbReference type="AlphaFoldDB" id="A0A9P4UU11"/>
<comment type="caution">
    <text evidence="2">The sequence shown here is derived from an EMBL/GenBank/DDBJ whole genome shotgun (WGS) entry which is preliminary data.</text>
</comment>
<organism evidence="2 3">
    <name type="scientific">Polyplosphaeria fusca</name>
    <dbReference type="NCBI Taxonomy" id="682080"/>
    <lineage>
        <taxon>Eukaryota</taxon>
        <taxon>Fungi</taxon>
        <taxon>Dikarya</taxon>
        <taxon>Ascomycota</taxon>
        <taxon>Pezizomycotina</taxon>
        <taxon>Dothideomycetes</taxon>
        <taxon>Pleosporomycetidae</taxon>
        <taxon>Pleosporales</taxon>
        <taxon>Tetraplosphaeriaceae</taxon>
        <taxon>Polyplosphaeria</taxon>
    </lineage>
</organism>
<protein>
    <submittedName>
        <fullName evidence="2">Uncharacterized protein</fullName>
    </submittedName>
</protein>
<name>A0A9P4UU11_9PLEO</name>
<dbReference type="Gene3D" id="1.20.58.70">
    <property type="match status" value="1"/>
</dbReference>
<accession>A0A9P4UU11</accession>
<evidence type="ECO:0000256" key="1">
    <source>
        <dbReference type="SAM" id="MobiDB-lite"/>
    </source>
</evidence>
<keyword evidence="3" id="KW-1185">Reference proteome</keyword>
<evidence type="ECO:0000313" key="3">
    <source>
        <dbReference type="Proteomes" id="UP000799444"/>
    </source>
</evidence>
<gene>
    <name evidence="2" type="ORF">EJ04DRAFT_591650</name>
</gene>
<reference evidence="2" key="1">
    <citation type="journal article" date="2020" name="Stud. Mycol.">
        <title>101 Dothideomycetes genomes: a test case for predicting lifestyles and emergence of pathogens.</title>
        <authorList>
            <person name="Haridas S."/>
            <person name="Albert R."/>
            <person name="Binder M."/>
            <person name="Bloem J."/>
            <person name="Labutti K."/>
            <person name="Salamov A."/>
            <person name="Andreopoulos B."/>
            <person name="Baker S."/>
            <person name="Barry K."/>
            <person name="Bills G."/>
            <person name="Bluhm B."/>
            <person name="Cannon C."/>
            <person name="Castanera R."/>
            <person name="Culley D."/>
            <person name="Daum C."/>
            <person name="Ezra D."/>
            <person name="Gonzalez J."/>
            <person name="Henrissat B."/>
            <person name="Kuo A."/>
            <person name="Liang C."/>
            <person name="Lipzen A."/>
            <person name="Lutzoni F."/>
            <person name="Magnuson J."/>
            <person name="Mondo S."/>
            <person name="Nolan M."/>
            <person name="Ohm R."/>
            <person name="Pangilinan J."/>
            <person name="Park H.-J."/>
            <person name="Ramirez L."/>
            <person name="Alfaro M."/>
            <person name="Sun H."/>
            <person name="Tritt A."/>
            <person name="Yoshinaga Y."/>
            <person name="Zwiers L.-H."/>
            <person name="Turgeon B."/>
            <person name="Goodwin S."/>
            <person name="Spatafora J."/>
            <person name="Crous P."/>
            <person name="Grigoriev I."/>
        </authorList>
    </citation>
    <scope>NUCLEOTIDE SEQUENCE</scope>
    <source>
        <strain evidence="2">CBS 125425</strain>
    </source>
</reference>